<dbReference type="InterPro" id="IPR012347">
    <property type="entry name" value="Ferritin-like"/>
</dbReference>
<dbReference type="AlphaFoldDB" id="A0A6I4UWI2"/>
<dbReference type="InterPro" id="IPR011971">
    <property type="entry name" value="CHP02284"/>
</dbReference>
<proteinExistence type="predicted"/>
<dbReference type="PIRSF" id="PIRSF029477">
    <property type="entry name" value="UCP029477"/>
    <property type="match status" value="1"/>
</dbReference>
<evidence type="ECO:0000259" key="1">
    <source>
        <dbReference type="Pfam" id="PF09537"/>
    </source>
</evidence>
<accession>A0A6I4UWI2</accession>
<dbReference type="RefSeq" id="WP_160746203.1">
    <property type="nucleotide sequence ID" value="NZ_WTYK01000003.1"/>
</dbReference>
<dbReference type="OrthoDB" id="7265085at2"/>
<organism evidence="2 3">
    <name type="scientific">Croceibacterium soli</name>
    <dbReference type="NCBI Taxonomy" id="1739690"/>
    <lineage>
        <taxon>Bacteria</taxon>
        <taxon>Pseudomonadati</taxon>
        <taxon>Pseudomonadota</taxon>
        <taxon>Alphaproteobacteria</taxon>
        <taxon>Sphingomonadales</taxon>
        <taxon>Erythrobacteraceae</taxon>
        <taxon>Croceibacterium</taxon>
    </lineage>
</organism>
<keyword evidence="3" id="KW-1185">Reference proteome</keyword>
<sequence>MDKSHDITVINTLIATTLDSVKGYRESAEDSQVATHAQFFREMSEERSRVASDLQAHVRALGGEPEMESSTAGAVHRTWLNIKEAVTGQDEGAIVNEVERGEDYIKDKYEVALRDGDLSPETRGVLEKCMESIRKGHDRASAMKHALAH</sequence>
<evidence type="ECO:0000313" key="2">
    <source>
        <dbReference type="EMBL" id="MXP41345.1"/>
    </source>
</evidence>
<dbReference type="Gene3D" id="1.20.1260.10">
    <property type="match status" value="1"/>
</dbReference>
<evidence type="ECO:0000313" key="3">
    <source>
        <dbReference type="Proteomes" id="UP000469159"/>
    </source>
</evidence>
<dbReference type="Proteomes" id="UP000469159">
    <property type="component" value="Unassembled WGS sequence"/>
</dbReference>
<dbReference type="InterPro" id="IPR016920">
    <property type="entry name" value="UCP029477"/>
</dbReference>
<protein>
    <submittedName>
        <fullName evidence="2">PA2169 family four-helix-bundle protein</fullName>
    </submittedName>
</protein>
<dbReference type="Pfam" id="PF09537">
    <property type="entry name" value="DUF2383"/>
    <property type="match status" value="1"/>
</dbReference>
<dbReference type="InterPro" id="IPR019052">
    <property type="entry name" value="DUF2383"/>
</dbReference>
<reference evidence="2 3" key="1">
    <citation type="submission" date="2019-12" db="EMBL/GenBank/DDBJ databases">
        <title>Genomic-based taxomic classification of the family Erythrobacteraceae.</title>
        <authorList>
            <person name="Xu L."/>
        </authorList>
    </citation>
    <scope>NUCLEOTIDE SEQUENCE [LARGE SCALE GENOMIC DNA]</scope>
    <source>
        <strain evidence="2 3">MCCC 1K02066</strain>
    </source>
</reference>
<comment type="caution">
    <text evidence="2">The sequence shown here is derived from an EMBL/GenBank/DDBJ whole genome shotgun (WGS) entry which is preliminary data.</text>
</comment>
<dbReference type="NCBIfam" id="TIGR02284">
    <property type="entry name" value="PA2169 family four-helix-bundle protein"/>
    <property type="match status" value="1"/>
</dbReference>
<dbReference type="EMBL" id="WTYK01000003">
    <property type="protein sequence ID" value="MXP41345.1"/>
    <property type="molecule type" value="Genomic_DNA"/>
</dbReference>
<feature type="domain" description="DUF2383" evidence="1">
    <location>
        <begin position="7"/>
        <end position="114"/>
    </location>
</feature>
<name>A0A6I4UWI2_9SPHN</name>
<gene>
    <name evidence="2" type="ORF">GRI75_06785</name>
</gene>